<gene>
    <name evidence="2" type="ORF">C427_0402</name>
</gene>
<protein>
    <submittedName>
        <fullName evidence="2">Peptidase S9B, dipeptidylpeptidase IV-like protein</fullName>
    </submittedName>
</protein>
<organism evidence="2 3">
    <name type="scientific">Paraglaciecola psychrophila 170</name>
    <dbReference type="NCBI Taxonomy" id="1129794"/>
    <lineage>
        <taxon>Bacteria</taxon>
        <taxon>Pseudomonadati</taxon>
        <taxon>Pseudomonadota</taxon>
        <taxon>Gammaproteobacteria</taxon>
        <taxon>Alteromonadales</taxon>
        <taxon>Alteromonadaceae</taxon>
        <taxon>Paraglaciecola</taxon>
    </lineage>
</organism>
<feature type="domain" description="Dipeptidylpeptidase IV N-terminal" evidence="1">
    <location>
        <begin position="2"/>
        <end position="66"/>
    </location>
</feature>
<dbReference type="Proteomes" id="UP000011864">
    <property type="component" value="Chromosome"/>
</dbReference>
<dbReference type="AlphaFoldDB" id="M4RVP8"/>
<dbReference type="Pfam" id="PF00930">
    <property type="entry name" value="DPPIV_N"/>
    <property type="match status" value="1"/>
</dbReference>
<dbReference type="STRING" id="1129794.C427_0402"/>
<sequence>MEEKSDTLVNLNEDLHFLDDQQHFIWASEKDGYKYLYLHKNNGELKRQLTKGNWVVDKIEAIDQKTH</sequence>
<keyword evidence="3" id="KW-1185">Reference proteome</keyword>
<dbReference type="Gene3D" id="2.140.10.30">
    <property type="entry name" value="Dipeptidylpeptidase IV, N-terminal domain"/>
    <property type="match status" value="1"/>
</dbReference>
<reference evidence="2 3" key="1">
    <citation type="journal article" date="2013" name="Genome Announc.">
        <title>Complete Genome Sequence of Glaciecola psychrophila Strain 170T.</title>
        <authorList>
            <person name="Yin J."/>
            <person name="Chen J."/>
            <person name="Liu G."/>
            <person name="Yu Y."/>
            <person name="Song L."/>
            <person name="Wang X."/>
            <person name="Qu X."/>
        </authorList>
    </citation>
    <scope>NUCLEOTIDE SEQUENCE [LARGE SCALE GENOMIC DNA]</scope>
    <source>
        <strain evidence="2 3">170</strain>
    </source>
</reference>
<evidence type="ECO:0000313" key="2">
    <source>
        <dbReference type="EMBL" id="AGH42512.1"/>
    </source>
</evidence>
<dbReference type="SUPFAM" id="SSF82171">
    <property type="entry name" value="DPP6 N-terminal domain-like"/>
    <property type="match status" value="1"/>
</dbReference>
<proteinExistence type="predicted"/>
<dbReference type="HOGENOM" id="CLU_2808537_0_0_6"/>
<dbReference type="OrthoDB" id="1094230at2"/>
<dbReference type="GO" id="GO:0006508">
    <property type="term" value="P:proteolysis"/>
    <property type="evidence" value="ECO:0007669"/>
    <property type="project" value="InterPro"/>
</dbReference>
<dbReference type="PATRIC" id="fig|1129794.4.peg.398"/>
<dbReference type="KEGG" id="gps:C427_0402"/>
<evidence type="ECO:0000259" key="1">
    <source>
        <dbReference type="Pfam" id="PF00930"/>
    </source>
</evidence>
<dbReference type="InterPro" id="IPR002469">
    <property type="entry name" value="Peptidase_S9B_N"/>
</dbReference>
<accession>M4RVP8</accession>
<dbReference type="eggNOG" id="COG0823">
    <property type="taxonomic scope" value="Bacteria"/>
</dbReference>
<evidence type="ECO:0000313" key="3">
    <source>
        <dbReference type="Proteomes" id="UP000011864"/>
    </source>
</evidence>
<dbReference type="EMBL" id="CP003837">
    <property type="protein sequence ID" value="AGH42512.1"/>
    <property type="molecule type" value="Genomic_DNA"/>
</dbReference>
<name>M4RVP8_9ALTE</name>